<evidence type="ECO:0000256" key="5">
    <source>
        <dbReference type="ARBA" id="ARBA00023136"/>
    </source>
</evidence>
<evidence type="ECO:0000256" key="1">
    <source>
        <dbReference type="ARBA" id="ARBA00004127"/>
    </source>
</evidence>
<comment type="caution">
    <text evidence="8">The sequence shown here is derived from an EMBL/GenBank/DDBJ whole genome shotgun (WGS) entry which is preliminary data.</text>
</comment>
<evidence type="ECO:0000313" key="9">
    <source>
        <dbReference type="Proteomes" id="UP001642464"/>
    </source>
</evidence>
<keyword evidence="5 6" id="KW-0472">Membrane</keyword>
<dbReference type="PANTHER" id="PTHR10981">
    <property type="entry name" value="BATTENIN"/>
    <property type="match status" value="1"/>
</dbReference>
<keyword evidence="9" id="KW-1185">Reference proteome</keyword>
<accession>A0ABP0KHS6</accession>
<feature type="transmembrane region" description="Helical" evidence="6">
    <location>
        <begin position="116"/>
        <end position="140"/>
    </location>
</feature>
<feature type="transmembrane region" description="Helical" evidence="6">
    <location>
        <begin position="90"/>
        <end position="110"/>
    </location>
</feature>
<feature type="non-terminal residue" evidence="8">
    <location>
        <position position="1"/>
    </location>
</feature>
<dbReference type="Proteomes" id="UP001642464">
    <property type="component" value="Unassembled WGS sequence"/>
</dbReference>
<dbReference type="EMBL" id="CAXAMM010011533">
    <property type="protein sequence ID" value="CAK9026383.1"/>
    <property type="molecule type" value="Genomic_DNA"/>
</dbReference>
<evidence type="ECO:0000256" key="4">
    <source>
        <dbReference type="ARBA" id="ARBA00022989"/>
    </source>
</evidence>
<name>A0ABP0KHS6_9DINO</name>
<feature type="transmembrane region" description="Helical" evidence="6">
    <location>
        <begin position="178"/>
        <end position="198"/>
    </location>
</feature>
<dbReference type="PRINTS" id="PR01315">
    <property type="entry name" value="BATTENIN"/>
</dbReference>
<feature type="transmembrane region" description="Helical" evidence="6">
    <location>
        <begin position="62"/>
        <end position="83"/>
    </location>
</feature>
<proteinExistence type="inferred from homology"/>
<feature type="transmembrane region" description="Helical" evidence="6">
    <location>
        <begin position="147"/>
        <end position="172"/>
    </location>
</feature>
<dbReference type="InterPro" id="IPR003492">
    <property type="entry name" value="Battenin_disease_Cln3"/>
</dbReference>
<keyword evidence="4 6" id="KW-1133">Transmembrane helix</keyword>
<dbReference type="Pfam" id="PF02487">
    <property type="entry name" value="CLN3"/>
    <property type="match status" value="1"/>
</dbReference>
<dbReference type="PANTHER" id="PTHR10981:SF0">
    <property type="entry name" value="BATTENIN"/>
    <property type="match status" value="1"/>
</dbReference>
<feature type="region of interest" description="Disordered" evidence="7">
    <location>
        <begin position="210"/>
        <end position="231"/>
    </location>
</feature>
<comment type="subcellular location">
    <subcellularLocation>
        <location evidence="1">Endomembrane system</location>
        <topology evidence="1">Multi-pass membrane protein</topology>
    </subcellularLocation>
</comment>
<evidence type="ECO:0000256" key="7">
    <source>
        <dbReference type="SAM" id="MobiDB-lite"/>
    </source>
</evidence>
<sequence>FTINDGTTLLTSGGLRRPWVVLWGTGRGRAFAAFWLMGLLNNAAFVILNAGAKDISAGGVGLVYVSNVVPSLMVKTVVAPLVFHRVSYEVRIAVAGALTMAALGTVALGSSISVRLVGVACGSVAGGIGECSFLAITALFEDGRLCLTAWSSGTGFAGVFGYTFVLLLTGALGLDFDAALIVALLLPAAYIFVFFGFLNPERRLQEYAPLATEQQGGSSERAGDGEGERPCGAVQLGKTEHRFHALEGDDPAHDGVLCRIFHAEWNMGRDRLSD</sequence>
<keyword evidence="3 6" id="KW-0812">Transmembrane</keyword>
<comment type="caution">
    <text evidence="6">Lacks conserved residue(s) required for the propagation of feature annotation.</text>
</comment>
<comment type="similarity">
    <text evidence="6">Belongs to the battenin family.</text>
</comment>
<keyword evidence="2" id="KW-0813">Transport</keyword>
<protein>
    <submittedName>
        <fullName evidence="8">Protein btn-1</fullName>
    </submittedName>
</protein>
<evidence type="ECO:0000256" key="6">
    <source>
        <dbReference type="RuleBase" id="RU361113"/>
    </source>
</evidence>
<gene>
    <name evidence="8" type="ORF">SCF082_LOCUS17477</name>
</gene>
<evidence type="ECO:0000256" key="3">
    <source>
        <dbReference type="ARBA" id="ARBA00022692"/>
    </source>
</evidence>
<evidence type="ECO:0000313" key="8">
    <source>
        <dbReference type="EMBL" id="CAK9026383.1"/>
    </source>
</evidence>
<feature type="transmembrane region" description="Helical" evidence="6">
    <location>
        <begin position="30"/>
        <end position="50"/>
    </location>
</feature>
<reference evidence="8 9" key="1">
    <citation type="submission" date="2024-02" db="EMBL/GenBank/DDBJ databases">
        <authorList>
            <person name="Chen Y."/>
            <person name="Shah S."/>
            <person name="Dougan E. K."/>
            <person name="Thang M."/>
            <person name="Chan C."/>
        </authorList>
    </citation>
    <scope>NUCLEOTIDE SEQUENCE [LARGE SCALE GENOMIC DNA]</scope>
</reference>
<evidence type="ECO:0000256" key="2">
    <source>
        <dbReference type="ARBA" id="ARBA00022448"/>
    </source>
</evidence>
<organism evidence="8 9">
    <name type="scientific">Durusdinium trenchii</name>
    <dbReference type="NCBI Taxonomy" id="1381693"/>
    <lineage>
        <taxon>Eukaryota</taxon>
        <taxon>Sar</taxon>
        <taxon>Alveolata</taxon>
        <taxon>Dinophyceae</taxon>
        <taxon>Suessiales</taxon>
        <taxon>Symbiodiniaceae</taxon>
        <taxon>Durusdinium</taxon>
    </lineage>
</organism>